<organism evidence="1">
    <name type="scientific">Siphoviridae sp. ct0yq10</name>
    <dbReference type="NCBI Taxonomy" id="2826270"/>
    <lineage>
        <taxon>Viruses</taxon>
        <taxon>Duplodnaviria</taxon>
        <taxon>Heunggongvirae</taxon>
        <taxon>Uroviricota</taxon>
        <taxon>Caudoviricetes</taxon>
    </lineage>
</organism>
<reference evidence="1" key="1">
    <citation type="journal article" date="2021" name="Proc. Natl. Acad. Sci. U.S.A.">
        <title>A Catalog of Tens of Thousands of Viruses from Human Metagenomes Reveals Hidden Associations with Chronic Diseases.</title>
        <authorList>
            <person name="Tisza M.J."/>
            <person name="Buck C.B."/>
        </authorList>
    </citation>
    <scope>NUCLEOTIDE SEQUENCE</scope>
    <source>
        <strain evidence="1">Ct0yq10</strain>
    </source>
</reference>
<accession>A0A8S5MP63</accession>
<evidence type="ECO:0000313" key="1">
    <source>
        <dbReference type="EMBL" id="DAD84062.1"/>
    </source>
</evidence>
<proteinExistence type="predicted"/>
<name>A0A8S5MP63_9CAUD</name>
<dbReference type="EMBL" id="BK014951">
    <property type="protein sequence ID" value="DAD84062.1"/>
    <property type="molecule type" value="Genomic_DNA"/>
</dbReference>
<protein>
    <submittedName>
        <fullName evidence="1">Uncharacterized protein</fullName>
    </submittedName>
</protein>
<sequence length="166" mass="19530">MPLPRTNREILVLRQGTATPTYDENSRQVMKCLWEEVEHLYCVDHMPTSRGSESDATTTHTLEGSRQLETFYFSLHNQHHSCDFDIKHGYYILQRISTKCNYWECPEDAGYMFWKVVACRTYEIMPGCWDIKMTGERLSPRESEQKVLECAPYIKQLQGVITRDHD</sequence>